<proteinExistence type="predicted"/>
<accession>A0A6M4X2U3</accession>
<evidence type="ECO:0000313" key="2">
    <source>
        <dbReference type="EMBL" id="QJS98930.1"/>
    </source>
</evidence>
<keyword evidence="1" id="KW-0812">Transmembrane</keyword>
<keyword evidence="1" id="KW-0472">Membrane</keyword>
<evidence type="ECO:0000313" key="4">
    <source>
        <dbReference type="Proteomes" id="UP000502665"/>
    </source>
</evidence>
<feature type="transmembrane region" description="Helical" evidence="1">
    <location>
        <begin position="33"/>
        <end position="54"/>
    </location>
</feature>
<dbReference type="AlphaFoldDB" id="A0A6M4X2U3"/>
<protein>
    <submittedName>
        <fullName evidence="3">Uncharacterized protein</fullName>
    </submittedName>
</protein>
<reference evidence="3" key="1">
    <citation type="submission" date="2020-03" db="EMBL/GenBank/DDBJ databases">
        <title>Molecular networking-based the target discovery of potent antiproliferative macrolactams: 5/6/7/16 polycyclic ansamycins and glycosylated trienomycin from Streptomyces cacaoi subsp. asoensis.</title>
        <authorList>
            <person name="Liu L.-L."/>
        </authorList>
    </citation>
    <scope>NUCLEOTIDE SEQUENCE [LARGE SCALE GENOMIC DNA]</scope>
    <source>
        <strain evidence="3">H2S5</strain>
    </source>
</reference>
<evidence type="ECO:0000256" key="1">
    <source>
        <dbReference type="SAM" id="Phobius"/>
    </source>
</evidence>
<dbReference type="EMBL" id="CP049838">
    <property type="protein sequence ID" value="QJS98930.1"/>
    <property type="molecule type" value="Genomic_DNA"/>
</dbReference>
<organism evidence="3 4">
    <name type="scientific">Streptomyces asoensis</name>
    <dbReference type="NCBI Taxonomy" id="249586"/>
    <lineage>
        <taxon>Bacteria</taxon>
        <taxon>Bacillati</taxon>
        <taxon>Actinomycetota</taxon>
        <taxon>Actinomycetes</taxon>
        <taxon>Kitasatosporales</taxon>
        <taxon>Streptomycetaceae</taxon>
        <taxon>Streptomyces</taxon>
    </lineage>
</organism>
<name>A0A6M4X2U3_9ACTN</name>
<keyword evidence="1" id="KW-1133">Transmembrane helix</keyword>
<keyword evidence="4" id="KW-1185">Reference proteome</keyword>
<dbReference type="EMBL" id="CP049838">
    <property type="protein sequence ID" value="QJT06539.1"/>
    <property type="molecule type" value="Genomic_DNA"/>
</dbReference>
<feature type="transmembrane region" description="Helical" evidence="1">
    <location>
        <begin position="7"/>
        <end position="27"/>
    </location>
</feature>
<sequence>MSTLVLLVGLLLGLVGLMLFGGLVYLVHRHPTWAVPIGVGLAGLTLMGTMITAITSR</sequence>
<gene>
    <name evidence="2" type="ORF">G9272_00010</name>
    <name evidence="3" type="ORF">G9272_44885</name>
</gene>
<evidence type="ECO:0000313" key="3">
    <source>
        <dbReference type="EMBL" id="QJT06539.1"/>
    </source>
</evidence>
<dbReference type="Proteomes" id="UP000502665">
    <property type="component" value="Chromosome"/>
</dbReference>
<dbReference type="RefSeq" id="WP_171394582.1">
    <property type="nucleotide sequence ID" value="NZ_CP049838.1"/>
</dbReference>